<organism evidence="2">
    <name type="scientific">uncultured Caudovirales phage</name>
    <dbReference type="NCBI Taxonomy" id="2100421"/>
    <lineage>
        <taxon>Viruses</taxon>
        <taxon>Duplodnaviria</taxon>
        <taxon>Heunggongvirae</taxon>
        <taxon>Uroviricota</taxon>
        <taxon>Caudoviricetes</taxon>
        <taxon>Peduoviridae</taxon>
        <taxon>Maltschvirus</taxon>
        <taxon>Maltschvirus maltsch</taxon>
    </lineage>
</organism>
<gene>
    <name evidence="2" type="ORF">UFOVP413_19</name>
</gene>
<feature type="compositionally biased region" description="Basic and acidic residues" evidence="1">
    <location>
        <begin position="82"/>
        <end position="94"/>
    </location>
</feature>
<feature type="compositionally biased region" description="Basic and acidic residues" evidence="1">
    <location>
        <begin position="218"/>
        <end position="232"/>
    </location>
</feature>
<proteinExistence type="predicted"/>
<accession>A0A6J5MBG0</accession>
<feature type="region of interest" description="Disordered" evidence="1">
    <location>
        <begin position="1"/>
        <end position="104"/>
    </location>
</feature>
<feature type="compositionally biased region" description="Low complexity" evidence="1">
    <location>
        <begin position="321"/>
        <end position="335"/>
    </location>
</feature>
<feature type="compositionally biased region" description="Basic and acidic residues" evidence="1">
    <location>
        <begin position="59"/>
        <end position="68"/>
    </location>
</feature>
<feature type="region of interest" description="Disordered" evidence="1">
    <location>
        <begin position="295"/>
        <end position="360"/>
    </location>
</feature>
<name>A0A6J5MBG0_9CAUD</name>
<feature type="compositionally biased region" description="Basic and acidic residues" evidence="1">
    <location>
        <begin position="295"/>
        <end position="304"/>
    </location>
</feature>
<protein>
    <submittedName>
        <fullName evidence="2">Uncharacterized protein</fullName>
    </submittedName>
</protein>
<evidence type="ECO:0000313" key="2">
    <source>
        <dbReference type="EMBL" id="CAB4141049.1"/>
    </source>
</evidence>
<dbReference type="EMBL" id="LR796386">
    <property type="protein sequence ID" value="CAB4141049.1"/>
    <property type="molecule type" value="Genomic_DNA"/>
</dbReference>
<feature type="compositionally biased region" description="Polar residues" evidence="1">
    <location>
        <begin position="1"/>
        <end position="12"/>
    </location>
</feature>
<evidence type="ECO:0000256" key="1">
    <source>
        <dbReference type="SAM" id="MobiDB-lite"/>
    </source>
</evidence>
<feature type="compositionally biased region" description="Acidic residues" evidence="1">
    <location>
        <begin position="189"/>
        <end position="198"/>
    </location>
</feature>
<feature type="region of interest" description="Disordered" evidence="1">
    <location>
        <begin position="180"/>
        <end position="253"/>
    </location>
</feature>
<sequence length="360" mass="39716">MTDKANNQATTDDTPDNIADDIKASIAELENPDSDESVGSGKADDADSNLASPNQIPAKETKKEDQADANKSATADTSAGDAPKHWSDADKEAFNKIPPEQRGWVLNRLKQIEADHTRKSQELSKWDKLVTPYRDYYKSLGGSPEQAFEIIAAQEYQLRTGSPEQKKAVIENLIKEYKVPMPSKAEQADGGDESEDDYNDPKISALQKQLAEVTNRLKSFDDERSQSKRKADEDDVTKFLSAKTDAGEPANPYLDEVWPEMELIVQSYWGRGEKPNLQELYDKAVWANPKTREKLLSSQREAEAKQAAANKKTKAESAKRAGASLSGAPAGGVLSDDAPDDDESIQESVRFAMRKHGLRA</sequence>
<reference evidence="2" key="1">
    <citation type="submission" date="2020-04" db="EMBL/GenBank/DDBJ databases">
        <authorList>
            <person name="Chiriac C."/>
            <person name="Salcher M."/>
            <person name="Ghai R."/>
            <person name="Kavagutti S V."/>
        </authorList>
    </citation>
    <scope>NUCLEOTIDE SEQUENCE</scope>
</reference>